<feature type="signal peptide" evidence="2">
    <location>
        <begin position="1"/>
        <end position="17"/>
    </location>
</feature>
<accession>A0AA39YLC4</accession>
<name>A0AA39YLC4_9PEZI</name>
<protein>
    <submittedName>
        <fullName evidence="3">Uncharacterized protein</fullName>
    </submittedName>
</protein>
<evidence type="ECO:0000313" key="3">
    <source>
        <dbReference type="EMBL" id="KAK0654707.1"/>
    </source>
</evidence>
<sequence length="324" mass="32695">MRSAAVTLLAAATAASAQTSISFFYPSEMPTTEDFENIALSIVEVQDADHTVVAFSCVDSSTTSASSPKSTSSSFDDDDSDGYYYGDSCVFVAGAMTATVGPDSFGYTYDSYDYTVTMGCTSADEAGFCTYQSAGEGAWSDYCAYSTDIVSPLISPFVTQHILPPLVVVVVVFSLSLLPSALSLTSSSPFRQDYDDDDAITSCISALASSTLPAFTTALQPSEMTTIAMPVTAGADKLSAGATATGTSARATSTTSHTSKFTVTSDPGFGATTTIGGPSSGSASATASGSGSAAPAQQTDNAAGKLRAAGAVGVVGGVVAMLAL</sequence>
<feature type="region of interest" description="Disordered" evidence="1">
    <location>
        <begin position="269"/>
        <end position="298"/>
    </location>
</feature>
<comment type="caution">
    <text evidence="3">The sequence shown here is derived from an EMBL/GenBank/DDBJ whole genome shotgun (WGS) entry which is preliminary data.</text>
</comment>
<dbReference type="AlphaFoldDB" id="A0AA39YLC4"/>
<reference evidence="3" key="1">
    <citation type="submission" date="2023-06" db="EMBL/GenBank/DDBJ databases">
        <title>Multi-omics analyses reveal the molecular pathogenesis toolkit of Lasiodiplodia hormozganensis, a cross-kingdom pathogen.</title>
        <authorList>
            <person name="Felix C."/>
            <person name="Meneses R."/>
            <person name="Goncalves M.F.M."/>
            <person name="Tilleman L."/>
            <person name="Duarte A.S."/>
            <person name="Jorrin-Novo J.V."/>
            <person name="Van De Peer Y."/>
            <person name="Deforce D."/>
            <person name="Van Nieuwerburgh F."/>
            <person name="Esteves A.C."/>
            <person name="Alves A."/>
        </authorList>
    </citation>
    <scope>NUCLEOTIDE SEQUENCE</scope>
    <source>
        <strain evidence="3">CBS 339.90</strain>
    </source>
</reference>
<organism evidence="3 4">
    <name type="scientific">Lasiodiplodia hormozganensis</name>
    <dbReference type="NCBI Taxonomy" id="869390"/>
    <lineage>
        <taxon>Eukaryota</taxon>
        <taxon>Fungi</taxon>
        <taxon>Dikarya</taxon>
        <taxon>Ascomycota</taxon>
        <taxon>Pezizomycotina</taxon>
        <taxon>Dothideomycetes</taxon>
        <taxon>Dothideomycetes incertae sedis</taxon>
        <taxon>Botryosphaeriales</taxon>
        <taxon>Botryosphaeriaceae</taxon>
        <taxon>Lasiodiplodia</taxon>
    </lineage>
</organism>
<proteinExistence type="predicted"/>
<dbReference type="Proteomes" id="UP001175001">
    <property type="component" value="Unassembled WGS sequence"/>
</dbReference>
<feature type="chain" id="PRO_5041307336" evidence="2">
    <location>
        <begin position="18"/>
        <end position="324"/>
    </location>
</feature>
<evidence type="ECO:0000256" key="2">
    <source>
        <dbReference type="SAM" id="SignalP"/>
    </source>
</evidence>
<dbReference type="EMBL" id="JAUJDW010000020">
    <property type="protein sequence ID" value="KAK0654707.1"/>
    <property type="molecule type" value="Genomic_DNA"/>
</dbReference>
<keyword evidence="2" id="KW-0732">Signal</keyword>
<keyword evidence="4" id="KW-1185">Reference proteome</keyword>
<feature type="compositionally biased region" description="Low complexity" evidence="1">
    <location>
        <begin position="270"/>
        <end position="298"/>
    </location>
</feature>
<gene>
    <name evidence="3" type="ORF">DIS24_g5102</name>
</gene>
<evidence type="ECO:0000256" key="1">
    <source>
        <dbReference type="SAM" id="MobiDB-lite"/>
    </source>
</evidence>
<evidence type="ECO:0000313" key="4">
    <source>
        <dbReference type="Proteomes" id="UP001175001"/>
    </source>
</evidence>